<dbReference type="RefSeq" id="WP_377946369.1">
    <property type="nucleotide sequence ID" value="NZ_CP072611.1"/>
</dbReference>
<dbReference type="GO" id="GO:0032259">
    <property type="term" value="P:methylation"/>
    <property type="evidence" value="ECO:0007669"/>
    <property type="project" value="UniProtKB-KW"/>
</dbReference>
<dbReference type="CDD" id="cd02440">
    <property type="entry name" value="AdoMet_MTases"/>
    <property type="match status" value="1"/>
</dbReference>
<dbReference type="EMBL" id="JBHUIJ010000006">
    <property type="protein sequence ID" value="MFD2237204.1"/>
    <property type="molecule type" value="Genomic_DNA"/>
</dbReference>
<proteinExistence type="predicted"/>
<keyword evidence="1" id="KW-0489">Methyltransferase</keyword>
<reference evidence="2" key="1">
    <citation type="journal article" date="2019" name="Int. J. Syst. Evol. Microbiol.">
        <title>The Global Catalogue of Microorganisms (GCM) 10K type strain sequencing project: providing services to taxonomists for standard genome sequencing and annotation.</title>
        <authorList>
            <consortium name="The Broad Institute Genomics Platform"/>
            <consortium name="The Broad Institute Genome Sequencing Center for Infectious Disease"/>
            <person name="Wu L."/>
            <person name="Ma J."/>
        </authorList>
    </citation>
    <scope>NUCLEOTIDE SEQUENCE [LARGE SCALE GENOMIC DNA]</scope>
    <source>
        <strain evidence="2">ZS-35-S2</strain>
    </source>
</reference>
<protein>
    <submittedName>
        <fullName evidence="1">Class I SAM-dependent methyltransferase</fullName>
    </submittedName>
</protein>
<dbReference type="Gene3D" id="3.40.50.150">
    <property type="entry name" value="Vaccinia Virus protein VP39"/>
    <property type="match status" value="1"/>
</dbReference>
<dbReference type="GO" id="GO:0008168">
    <property type="term" value="F:methyltransferase activity"/>
    <property type="evidence" value="ECO:0007669"/>
    <property type="project" value="UniProtKB-KW"/>
</dbReference>
<dbReference type="SUPFAM" id="SSF53335">
    <property type="entry name" value="S-adenosyl-L-methionine-dependent methyltransferases"/>
    <property type="match status" value="1"/>
</dbReference>
<organism evidence="1 2">
    <name type="scientific">Aureimonas populi</name>
    <dbReference type="NCBI Taxonomy" id="1701758"/>
    <lineage>
        <taxon>Bacteria</taxon>
        <taxon>Pseudomonadati</taxon>
        <taxon>Pseudomonadota</taxon>
        <taxon>Alphaproteobacteria</taxon>
        <taxon>Hyphomicrobiales</taxon>
        <taxon>Aurantimonadaceae</taxon>
        <taxon>Aureimonas</taxon>
    </lineage>
</organism>
<gene>
    <name evidence="1" type="ORF">ACFSKQ_06955</name>
</gene>
<comment type="caution">
    <text evidence="1">The sequence shown here is derived from an EMBL/GenBank/DDBJ whole genome shotgun (WGS) entry which is preliminary data.</text>
</comment>
<dbReference type="InterPro" id="IPR029063">
    <property type="entry name" value="SAM-dependent_MTases_sf"/>
</dbReference>
<keyword evidence="1" id="KW-0808">Transferase</keyword>
<dbReference type="Proteomes" id="UP001597371">
    <property type="component" value="Unassembled WGS sequence"/>
</dbReference>
<evidence type="ECO:0000313" key="1">
    <source>
        <dbReference type="EMBL" id="MFD2237204.1"/>
    </source>
</evidence>
<accession>A0ABW5CIS6</accession>
<evidence type="ECO:0000313" key="2">
    <source>
        <dbReference type="Proteomes" id="UP001597371"/>
    </source>
</evidence>
<keyword evidence="2" id="KW-1185">Reference proteome</keyword>
<name>A0ABW5CIS6_9HYPH</name>
<sequence length="219" mass="23960">MNQQRMAETFGFFKAWLRNPLRVAAVAPSGRALANLITSEISHEIGPVIELGPGTGAFTRALIARGVRQEDLTLVEFGSEFAATLHSQYPEADTICMDAARLRKLNLFNGRPAGAVVSGLPLLSIPQRKVHAILSGAFRQMRPDGAFYQFTYGPRCPVPVRLLDHLGLEAERIGGTVANIPPAAVYRLRQRAPNTRFRSKRERLLLTSQSAPISATENG</sequence>